<proteinExistence type="predicted"/>
<gene>
    <name evidence="1" type="ORF">CC84DRAFT_1224819</name>
</gene>
<protein>
    <submittedName>
        <fullName evidence="1">Uncharacterized protein</fullName>
    </submittedName>
</protein>
<evidence type="ECO:0000313" key="1">
    <source>
        <dbReference type="EMBL" id="OAG11589.1"/>
    </source>
</evidence>
<dbReference type="AlphaFoldDB" id="A0A177CY05"/>
<accession>A0A177CY05</accession>
<reference evidence="1 2" key="1">
    <citation type="submission" date="2016-05" db="EMBL/GenBank/DDBJ databases">
        <title>Comparative analysis of secretome profiles of manganese(II)-oxidizing ascomycete fungi.</title>
        <authorList>
            <consortium name="DOE Joint Genome Institute"/>
            <person name="Zeiner C.A."/>
            <person name="Purvine S.O."/>
            <person name="Zink E.M."/>
            <person name="Wu S."/>
            <person name="Pasa-Tolic L."/>
            <person name="Chaput D.L."/>
            <person name="Haridas S."/>
            <person name="Grigoriev I.V."/>
            <person name="Santelli C.M."/>
            <person name="Hansel C.M."/>
        </authorList>
    </citation>
    <scope>NUCLEOTIDE SEQUENCE [LARGE SCALE GENOMIC DNA]</scope>
    <source>
        <strain evidence="1 2">AP3s5-JAC2a</strain>
    </source>
</reference>
<dbReference type="RefSeq" id="XP_018041954.1">
    <property type="nucleotide sequence ID" value="XM_018183549.1"/>
</dbReference>
<dbReference type="InParanoid" id="A0A177CY05"/>
<sequence>QHDESSKIEYTGCRECLFTTVQDISKPLPRACCLRMLNALTAEPGEKQPPYAYHHCLHRQKKPLHDVCDAVHLCAQQVDGFSLVYPRRTAQGRQLALLDGNTDVGGGINVEEMSYRCFVPLHSSHIHRDGVFGLNVFFLIVPREVNILEFIDVNVSICITAIVTNSNASCVNQPNKVRINVSDIHILVLGPSCPRHSRKLPGELHVPSTHSGARTLSFAGQGSCPCRH</sequence>
<dbReference type="GeneID" id="28767035"/>
<keyword evidence="2" id="KW-1185">Reference proteome</keyword>
<feature type="non-terminal residue" evidence="1">
    <location>
        <position position="1"/>
    </location>
</feature>
<dbReference type="EMBL" id="KV441548">
    <property type="protein sequence ID" value="OAG11589.1"/>
    <property type="molecule type" value="Genomic_DNA"/>
</dbReference>
<organism evidence="1 2">
    <name type="scientific">Paraphaeosphaeria sporulosa</name>
    <dbReference type="NCBI Taxonomy" id="1460663"/>
    <lineage>
        <taxon>Eukaryota</taxon>
        <taxon>Fungi</taxon>
        <taxon>Dikarya</taxon>
        <taxon>Ascomycota</taxon>
        <taxon>Pezizomycotina</taxon>
        <taxon>Dothideomycetes</taxon>
        <taxon>Pleosporomycetidae</taxon>
        <taxon>Pleosporales</taxon>
        <taxon>Massarineae</taxon>
        <taxon>Didymosphaeriaceae</taxon>
        <taxon>Paraphaeosphaeria</taxon>
    </lineage>
</organism>
<name>A0A177CY05_9PLEO</name>
<dbReference type="Proteomes" id="UP000077069">
    <property type="component" value="Unassembled WGS sequence"/>
</dbReference>
<evidence type="ECO:0000313" key="2">
    <source>
        <dbReference type="Proteomes" id="UP000077069"/>
    </source>
</evidence>